<dbReference type="Proteomes" id="UP000078348">
    <property type="component" value="Unassembled WGS sequence"/>
</dbReference>
<protein>
    <submittedName>
        <fullName evidence="5">Angio-associated migratory cell protein</fullName>
    </submittedName>
</protein>
<keyword evidence="1 3" id="KW-0853">WD repeat</keyword>
<dbReference type="STRING" id="478820.A0A196SL37"/>
<feature type="compositionally biased region" description="Basic and acidic residues" evidence="4">
    <location>
        <begin position="46"/>
        <end position="60"/>
    </location>
</feature>
<dbReference type="SMART" id="SM00320">
    <property type="entry name" value="WD40"/>
    <property type="match status" value="8"/>
</dbReference>
<dbReference type="InterPro" id="IPR015943">
    <property type="entry name" value="WD40/YVTN_repeat-like_dom_sf"/>
</dbReference>
<dbReference type="Gene3D" id="2.130.10.10">
    <property type="entry name" value="YVTN repeat-like/Quinoprotein amine dehydrogenase"/>
    <property type="match status" value="1"/>
</dbReference>
<feature type="repeat" description="WD" evidence="3">
    <location>
        <begin position="136"/>
        <end position="177"/>
    </location>
</feature>
<evidence type="ECO:0000256" key="1">
    <source>
        <dbReference type="ARBA" id="ARBA00022574"/>
    </source>
</evidence>
<feature type="repeat" description="WD" evidence="3">
    <location>
        <begin position="355"/>
        <end position="396"/>
    </location>
</feature>
<dbReference type="PANTHER" id="PTHR19857">
    <property type="entry name" value="MITOCHONDRIAL DIVISION PROTEIN 1-RELATED"/>
    <property type="match status" value="1"/>
</dbReference>
<dbReference type="SUPFAM" id="SSF50978">
    <property type="entry name" value="WD40 repeat-like"/>
    <property type="match status" value="1"/>
</dbReference>
<dbReference type="InterPro" id="IPR051179">
    <property type="entry name" value="WD_repeat_multifunction"/>
</dbReference>
<organism evidence="5 6">
    <name type="scientific">Blastocystis sp. subtype 1 (strain ATCC 50177 / NandII)</name>
    <dbReference type="NCBI Taxonomy" id="478820"/>
    <lineage>
        <taxon>Eukaryota</taxon>
        <taxon>Sar</taxon>
        <taxon>Stramenopiles</taxon>
        <taxon>Bigyra</taxon>
        <taxon>Opalozoa</taxon>
        <taxon>Opalinata</taxon>
        <taxon>Blastocystidae</taxon>
        <taxon>Blastocystis</taxon>
    </lineage>
</organism>
<dbReference type="PANTHER" id="PTHR19857:SF8">
    <property type="entry name" value="ANGIO-ASSOCIATED MIGRATORY CELL PROTEIN"/>
    <property type="match status" value="1"/>
</dbReference>
<dbReference type="PROSITE" id="PS50294">
    <property type="entry name" value="WD_REPEATS_REGION"/>
    <property type="match status" value="3"/>
</dbReference>
<accession>A0A196SL37</accession>
<evidence type="ECO:0000313" key="6">
    <source>
        <dbReference type="Proteomes" id="UP000078348"/>
    </source>
</evidence>
<gene>
    <name evidence="5" type="ORF">AV274_0500</name>
</gene>
<dbReference type="AlphaFoldDB" id="A0A196SL37"/>
<dbReference type="Pfam" id="PF00400">
    <property type="entry name" value="WD40"/>
    <property type="match status" value="5"/>
</dbReference>
<feature type="region of interest" description="Disordered" evidence="4">
    <location>
        <begin position="1"/>
        <end position="31"/>
    </location>
</feature>
<dbReference type="PROSITE" id="PS50082">
    <property type="entry name" value="WD_REPEATS_2"/>
    <property type="match status" value="4"/>
</dbReference>
<feature type="compositionally biased region" description="Acidic residues" evidence="4">
    <location>
        <begin position="69"/>
        <end position="83"/>
    </location>
</feature>
<feature type="region of interest" description="Disordered" evidence="4">
    <location>
        <begin position="46"/>
        <end position="83"/>
    </location>
</feature>
<evidence type="ECO:0000256" key="4">
    <source>
        <dbReference type="SAM" id="MobiDB-lite"/>
    </source>
</evidence>
<reference evidence="5 6" key="1">
    <citation type="submission" date="2016-05" db="EMBL/GenBank/DDBJ databases">
        <title>Nuclear genome of Blastocystis sp. subtype 1 NandII.</title>
        <authorList>
            <person name="Gentekaki E."/>
            <person name="Curtis B."/>
            <person name="Stairs C."/>
            <person name="Eme L."/>
            <person name="Herman E."/>
            <person name="Klimes V."/>
            <person name="Arias M.C."/>
            <person name="Elias M."/>
            <person name="Hilliou F."/>
            <person name="Klute M."/>
            <person name="Malik S.-B."/>
            <person name="Pightling A."/>
            <person name="Rachubinski R."/>
            <person name="Salas D."/>
            <person name="Schlacht A."/>
            <person name="Suga H."/>
            <person name="Archibald J."/>
            <person name="Ball S.G."/>
            <person name="Clark G."/>
            <person name="Dacks J."/>
            <person name="Van Der Giezen M."/>
            <person name="Tsaousis A."/>
            <person name="Roger A."/>
        </authorList>
    </citation>
    <scope>NUCLEOTIDE SEQUENCE [LARGE SCALE GENOMIC DNA]</scope>
    <source>
        <strain evidence="6">ATCC 50177 / NandII</strain>
    </source>
</reference>
<feature type="repeat" description="WD" evidence="3">
    <location>
        <begin position="93"/>
        <end position="135"/>
    </location>
</feature>
<name>A0A196SL37_BLAHN</name>
<dbReference type="EMBL" id="LXWW01000018">
    <property type="protein sequence ID" value="OAO17758.1"/>
    <property type="molecule type" value="Genomic_DNA"/>
</dbReference>
<evidence type="ECO:0000313" key="5">
    <source>
        <dbReference type="EMBL" id="OAO17758.1"/>
    </source>
</evidence>
<keyword evidence="6" id="KW-1185">Reference proteome</keyword>
<evidence type="ECO:0000256" key="3">
    <source>
        <dbReference type="PROSITE-ProRule" id="PRU00221"/>
    </source>
</evidence>
<feature type="repeat" description="WD" evidence="3">
    <location>
        <begin position="219"/>
        <end position="260"/>
    </location>
</feature>
<dbReference type="OrthoDB" id="10261640at2759"/>
<dbReference type="CDD" id="cd00200">
    <property type="entry name" value="WD40"/>
    <property type="match status" value="1"/>
</dbReference>
<evidence type="ECO:0000256" key="2">
    <source>
        <dbReference type="ARBA" id="ARBA00022737"/>
    </source>
</evidence>
<feature type="compositionally biased region" description="Acidic residues" evidence="4">
    <location>
        <begin position="13"/>
        <end position="31"/>
    </location>
</feature>
<dbReference type="InterPro" id="IPR001680">
    <property type="entry name" value="WD40_rpt"/>
</dbReference>
<proteinExistence type="predicted"/>
<sequence length="434" mass="47612">MTVGAQFAPVYLPDEDYTEDEDTETIDVNDDDYVVVDVDDFIEKVEAEIAEEEAQKKEGEAGDAGNAGEAEDAEDAEDADEPETIQRDSFLSFEEHTDSVLCVAFNPSKNSQVLTGGQDNRAFLFDYNHPEQKRELAGHTDSVCAIAFNTAGDLCATGDMNGLIQIWRTANGKLVASLQGPEELEWLKFHPKGNLLLASGNDFSVWTWMVPAADSLTILSGHTDIVTSAAVAPSGKLLVTGSLDNTLKMWQLRSHELLYSVKSEENNWHEGGLECLDLFATNSLAVSGARDGSVKLTNLKTHKVLAGYKHSSSNEDENCSVEDVAFNPVFHWVASASMNSTVMVYDYQTSCVRHELKHDGGVIKLAWHPNGIVLVTGCLDGCVYLWNGRDGSLIHKMNGHTDMLLNMDVIVKGKKTYIATVGDDKTCQVYRVDF</sequence>
<keyword evidence="2" id="KW-0677">Repeat</keyword>
<dbReference type="InterPro" id="IPR036322">
    <property type="entry name" value="WD40_repeat_dom_sf"/>
</dbReference>
<comment type="caution">
    <text evidence="5">The sequence shown here is derived from an EMBL/GenBank/DDBJ whole genome shotgun (WGS) entry which is preliminary data.</text>
</comment>